<dbReference type="EMBL" id="JASCZI010000125">
    <property type="protein sequence ID" value="MED6109066.1"/>
    <property type="molecule type" value="Genomic_DNA"/>
</dbReference>
<name>A0ABU6QB12_9FABA</name>
<evidence type="ECO:0000313" key="1">
    <source>
        <dbReference type="EMBL" id="MED6109066.1"/>
    </source>
</evidence>
<reference evidence="1 2" key="1">
    <citation type="journal article" date="2023" name="Plants (Basel)">
        <title>Bridging the Gap: Combining Genomics and Transcriptomics Approaches to Understand Stylosanthes scabra, an Orphan Legume from the Brazilian Caatinga.</title>
        <authorList>
            <person name="Ferreira-Neto J.R.C."/>
            <person name="da Silva M.D."/>
            <person name="Binneck E."/>
            <person name="de Melo N.F."/>
            <person name="da Silva R.H."/>
            <person name="de Melo A.L.T.M."/>
            <person name="Pandolfi V."/>
            <person name="Bustamante F.O."/>
            <person name="Brasileiro-Vidal A.C."/>
            <person name="Benko-Iseppon A.M."/>
        </authorList>
    </citation>
    <scope>NUCLEOTIDE SEQUENCE [LARGE SCALE GENOMIC DNA]</scope>
    <source>
        <tissue evidence="1">Leaves</tissue>
    </source>
</reference>
<gene>
    <name evidence="1" type="ORF">PIB30_030151</name>
</gene>
<proteinExistence type="predicted"/>
<organism evidence="1 2">
    <name type="scientific">Stylosanthes scabra</name>
    <dbReference type="NCBI Taxonomy" id="79078"/>
    <lineage>
        <taxon>Eukaryota</taxon>
        <taxon>Viridiplantae</taxon>
        <taxon>Streptophyta</taxon>
        <taxon>Embryophyta</taxon>
        <taxon>Tracheophyta</taxon>
        <taxon>Spermatophyta</taxon>
        <taxon>Magnoliopsida</taxon>
        <taxon>eudicotyledons</taxon>
        <taxon>Gunneridae</taxon>
        <taxon>Pentapetalae</taxon>
        <taxon>rosids</taxon>
        <taxon>fabids</taxon>
        <taxon>Fabales</taxon>
        <taxon>Fabaceae</taxon>
        <taxon>Papilionoideae</taxon>
        <taxon>50 kb inversion clade</taxon>
        <taxon>dalbergioids sensu lato</taxon>
        <taxon>Dalbergieae</taxon>
        <taxon>Pterocarpus clade</taxon>
        <taxon>Stylosanthes</taxon>
    </lineage>
</organism>
<evidence type="ECO:0000313" key="2">
    <source>
        <dbReference type="Proteomes" id="UP001341840"/>
    </source>
</evidence>
<keyword evidence="2" id="KW-1185">Reference proteome</keyword>
<protein>
    <submittedName>
        <fullName evidence="1">Uncharacterized protein</fullName>
    </submittedName>
</protein>
<comment type="caution">
    <text evidence="1">The sequence shown here is derived from an EMBL/GenBank/DDBJ whole genome shotgun (WGS) entry which is preliminary data.</text>
</comment>
<sequence>MCGGLPTFFMCDDREEDDKSFAWPQIVRQSELWIKSYRDRKLAWLAEELIWTSSGTNSPPALSFISKVYVFALQETLSLPGDLPADFGADVTGGFWDEFTGGIYFLVEVEKHYRRNF</sequence>
<dbReference type="Proteomes" id="UP001341840">
    <property type="component" value="Unassembled WGS sequence"/>
</dbReference>
<accession>A0ABU6QB12</accession>